<proteinExistence type="predicted"/>
<dbReference type="EMBL" id="JAIWYP010000003">
    <property type="protein sequence ID" value="KAH3855274.1"/>
    <property type="molecule type" value="Genomic_DNA"/>
</dbReference>
<reference evidence="2" key="2">
    <citation type="submission" date="2020-11" db="EMBL/GenBank/DDBJ databases">
        <authorList>
            <person name="McCartney M.A."/>
            <person name="Auch B."/>
            <person name="Kono T."/>
            <person name="Mallez S."/>
            <person name="Becker A."/>
            <person name="Gohl D.M."/>
            <person name="Silverstein K.A.T."/>
            <person name="Koren S."/>
            <person name="Bechman K.B."/>
            <person name="Herman A."/>
            <person name="Abrahante J.E."/>
            <person name="Garbe J."/>
        </authorList>
    </citation>
    <scope>NUCLEOTIDE SEQUENCE</scope>
    <source>
        <strain evidence="2">Duluth1</strain>
        <tissue evidence="2">Whole animal</tissue>
    </source>
</reference>
<feature type="coiled-coil region" evidence="1">
    <location>
        <begin position="22"/>
        <end position="53"/>
    </location>
</feature>
<accession>A0A9D4LCH0</accession>
<sequence length="97" mass="11430">MEPPNRPESQCWTVCKCPCSWVEKYEAEKNLTKTELEEKYKDKNEQMQRTLAVTGFINSFFFFLSYHTSLRTTFCRGKHLVGLGPDRQSWNSIVCVR</sequence>
<evidence type="ECO:0000256" key="1">
    <source>
        <dbReference type="SAM" id="Coils"/>
    </source>
</evidence>
<organism evidence="2 3">
    <name type="scientific">Dreissena polymorpha</name>
    <name type="common">Zebra mussel</name>
    <name type="synonym">Mytilus polymorpha</name>
    <dbReference type="NCBI Taxonomy" id="45954"/>
    <lineage>
        <taxon>Eukaryota</taxon>
        <taxon>Metazoa</taxon>
        <taxon>Spiralia</taxon>
        <taxon>Lophotrochozoa</taxon>
        <taxon>Mollusca</taxon>
        <taxon>Bivalvia</taxon>
        <taxon>Autobranchia</taxon>
        <taxon>Heteroconchia</taxon>
        <taxon>Euheterodonta</taxon>
        <taxon>Imparidentia</taxon>
        <taxon>Neoheterodontei</taxon>
        <taxon>Myida</taxon>
        <taxon>Dreissenoidea</taxon>
        <taxon>Dreissenidae</taxon>
        <taxon>Dreissena</taxon>
    </lineage>
</organism>
<comment type="caution">
    <text evidence="2">The sequence shown here is derived from an EMBL/GenBank/DDBJ whole genome shotgun (WGS) entry which is preliminary data.</text>
</comment>
<evidence type="ECO:0000313" key="2">
    <source>
        <dbReference type="EMBL" id="KAH3855274.1"/>
    </source>
</evidence>
<dbReference type="Proteomes" id="UP000828390">
    <property type="component" value="Unassembled WGS sequence"/>
</dbReference>
<reference evidence="2" key="1">
    <citation type="journal article" date="2019" name="bioRxiv">
        <title>The Genome of the Zebra Mussel, Dreissena polymorpha: A Resource for Invasive Species Research.</title>
        <authorList>
            <person name="McCartney M.A."/>
            <person name="Auch B."/>
            <person name="Kono T."/>
            <person name="Mallez S."/>
            <person name="Zhang Y."/>
            <person name="Obille A."/>
            <person name="Becker A."/>
            <person name="Abrahante J.E."/>
            <person name="Garbe J."/>
            <person name="Badalamenti J.P."/>
            <person name="Herman A."/>
            <person name="Mangelson H."/>
            <person name="Liachko I."/>
            <person name="Sullivan S."/>
            <person name="Sone E.D."/>
            <person name="Koren S."/>
            <person name="Silverstein K.A.T."/>
            <person name="Beckman K.B."/>
            <person name="Gohl D.M."/>
        </authorList>
    </citation>
    <scope>NUCLEOTIDE SEQUENCE</scope>
    <source>
        <strain evidence="2">Duluth1</strain>
        <tissue evidence="2">Whole animal</tissue>
    </source>
</reference>
<keyword evidence="1" id="KW-0175">Coiled coil</keyword>
<protein>
    <submittedName>
        <fullName evidence="2">Uncharacterized protein</fullName>
    </submittedName>
</protein>
<dbReference type="AlphaFoldDB" id="A0A9D4LCH0"/>
<name>A0A9D4LCH0_DREPO</name>
<evidence type="ECO:0000313" key="3">
    <source>
        <dbReference type="Proteomes" id="UP000828390"/>
    </source>
</evidence>
<gene>
    <name evidence="2" type="ORF">DPMN_097839</name>
</gene>
<keyword evidence="3" id="KW-1185">Reference proteome</keyword>